<feature type="region of interest" description="Disordered" evidence="1">
    <location>
        <begin position="1"/>
        <end position="26"/>
    </location>
</feature>
<reference evidence="3" key="2">
    <citation type="submission" date="2022-09" db="EMBL/GenBank/DDBJ databases">
        <authorList>
            <person name="Sun Q."/>
            <person name="Ohkuma M."/>
        </authorList>
    </citation>
    <scope>NUCLEOTIDE SEQUENCE</scope>
    <source>
        <strain evidence="3">JCM 3093</strain>
    </source>
</reference>
<dbReference type="AlphaFoldDB" id="A0AA37F3S9"/>
<keyword evidence="2" id="KW-0812">Transmembrane</keyword>
<dbReference type="RefSeq" id="WP_204054368.1">
    <property type="nucleotide sequence ID" value="NZ_JBHSVA010000001.1"/>
</dbReference>
<dbReference type="Proteomes" id="UP000627984">
    <property type="component" value="Unassembled WGS sequence"/>
</dbReference>
<keyword evidence="2" id="KW-0472">Membrane</keyword>
<organism evidence="3 4">
    <name type="scientific">Planomonospora parontospora</name>
    <dbReference type="NCBI Taxonomy" id="58119"/>
    <lineage>
        <taxon>Bacteria</taxon>
        <taxon>Bacillati</taxon>
        <taxon>Actinomycetota</taxon>
        <taxon>Actinomycetes</taxon>
        <taxon>Streptosporangiales</taxon>
        <taxon>Streptosporangiaceae</taxon>
        <taxon>Planomonospora</taxon>
    </lineage>
</organism>
<gene>
    <name evidence="3" type="ORF">GCM10010126_19420</name>
</gene>
<keyword evidence="2" id="KW-1133">Transmembrane helix</keyword>
<feature type="region of interest" description="Disordered" evidence="1">
    <location>
        <begin position="56"/>
        <end position="94"/>
    </location>
</feature>
<dbReference type="EMBL" id="BMQD01000005">
    <property type="protein sequence ID" value="GGK59990.1"/>
    <property type="molecule type" value="Genomic_DNA"/>
</dbReference>
<comment type="caution">
    <text evidence="3">The sequence shown here is derived from an EMBL/GenBank/DDBJ whole genome shotgun (WGS) entry which is preliminary data.</text>
</comment>
<evidence type="ECO:0000313" key="4">
    <source>
        <dbReference type="Proteomes" id="UP000627984"/>
    </source>
</evidence>
<evidence type="ECO:0000256" key="1">
    <source>
        <dbReference type="SAM" id="MobiDB-lite"/>
    </source>
</evidence>
<feature type="transmembrane region" description="Helical" evidence="2">
    <location>
        <begin position="28"/>
        <end position="49"/>
    </location>
</feature>
<evidence type="ECO:0000313" key="3">
    <source>
        <dbReference type="EMBL" id="GGK59990.1"/>
    </source>
</evidence>
<reference evidence="3" key="1">
    <citation type="journal article" date="2014" name="Int. J. Syst. Evol. Microbiol.">
        <title>Complete genome sequence of Corynebacterium casei LMG S-19264T (=DSM 44701T), isolated from a smear-ripened cheese.</title>
        <authorList>
            <consortium name="US DOE Joint Genome Institute (JGI-PGF)"/>
            <person name="Walter F."/>
            <person name="Albersmeier A."/>
            <person name="Kalinowski J."/>
            <person name="Ruckert C."/>
        </authorList>
    </citation>
    <scope>NUCLEOTIDE SEQUENCE</scope>
    <source>
        <strain evidence="3">JCM 3093</strain>
    </source>
</reference>
<proteinExistence type="predicted"/>
<accession>A0AA37F3S9</accession>
<protein>
    <submittedName>
        <fullName evidence="3">Uncharacterized protein</fullName>
    </submittedName>
</protein>
<name>A0AA37F3S9_9ACTN</name>
<evidence type="ECO:0000256" key="2">
    <source>
        <dbReference type="SAM" id="Phobius"/>
    </source>
</evidence>
<sequence length="185" mass="19272">MAPHPGPAQYGPPGYPPPPPPRKSRGPAFWLLVIGLPIVLLGGCVAAIANVAEDAGKKKTTASSPKQADQPAQEPAATESEPAPQAEATPSPSDFEIEVKVLKKACFGSAGCNVTYRINPGYSGPDLGDDQKFDVVYEVRGGTDGAQVNTFTMEGERASFDAEEFLSTPSSGTKLTAKVKEILGS</sequence>